<sequence length="423" mass="45982">MTQRKSEAVEVAEWLRNAVRPFDVPQDDTPPGALPALADSMEDVVVAGIGMTTRAGHEVSVIAHRVLRTLVERKGFRALALLDDETVVAALDDYTRTGQGDPLGLLGDAWVPWRNTETLAVLQWLREFNRAHPDDPVRLFGLTPEAAKPAHYARVRDFVAAVAPDRFDDLRGHYDPIISAHRVGEHLQRAGGTHPGRPFVDHARDALALVESLPGAADEPAALDAARLIVRYHQFSTASGRRDFAAEAADAADRIAAWHERTGQRIAYWEGISNTAVAPRLTIAAMSQEFPTTGFLLRKRFGAGYLSLAIAFHTGELRADLTVPAPSAEFADSVLDHPDHAGYLLDLRTAPPGPVRRWLHQPTRVRLIIGTYRPDRDADHHIAGAGVATGSTSCFGSAPSHPRAASPSRAFTPSRPSLLEGSQ</sequence>
<accession>A0A7X6L6I7</accession>
<dbReference type="GO" id="GO:0046677">
    <property type="term" value="P:response to antibiotic"/>
    <property type="evidence" value="ECO:0007669"/>
    <property type="project" value="InterPro"/>
</dbReference>
<feature type="region of interest" description="Disordered" evidence="1">
    <location>
        <begin position="393"/>
        <end position="423"/>
    </location>
</feature>
<dbReference type="Gene3D" id="3.40.1660.10">
    <property type="entry name" value="EreA-like (biosynthetic domain)"/>
    <property type="match status" value="1"/>
</dbReference>
<dbReference type="AlphaFoldDB" id="A0A7X6L6I7"/>
<dbReference type="Pfam" id="PF05139">
    <property type="entry name" value="Erythro_esteras"/>
    <property type="match status" value="1"/>
</dbReference>
<organism evidence="2 3">
    <name type="scientific">Nocardia gamkensis</name>
    <dbReference type="NCBI Taxonomy" id="352869"/>
    <lineage>
        <taxon>Bacteria</taxon>
        <taxon>Bacillati</taxon>
        <taxon>Actinomycetota</taxon>
        <taxon>Actinomycetes</taxon>
        <taxon>Mycobacteriales</taxon>
        <taxon>Nocardiaceae</taxon>
        <taxon>Nocardia</taxon>
    </lineage>
</organism>
<dbReference type="Gene3D" id="3.30.1870.10">
    <property type="entry name" value="EreA-like, domain 2"/>
    <property type="match status" value="1"/>
</dbReference>
<feature type="compositionally biased region" description="Low complexity" evidence="1">
    <location>
        <begin position="397"/>
        <end position="410"/>
    </location>
</feature>
<keyword evidence="3" id="KW-1185">Reference proteome</keyword>
<comment type="caution">
    <text evidence="2">The sequence shown here is derived from an EMBL/GenBank/DDBJ whole genome shotgun (WGS) entry which is preliminary data.</text>
</comment>
<dbReference type="Gene3D" id="1.20.1440.30">
    <property type="entry name" value="Biosynthetic Protein domain"/>
    <property type="match status" value="1"/>
</dbReference>
<evidence type="ECO:0000256" key="1">
    <source>
        <dbReference type="SAM" id="MobiDB-lite"/>
    </source>
</evidence>
<proteinExistence type="predicted"/>
<dbReference type="PANTHER" id="PTHR31299">
    <property type="entry name" value="ESTERASE, PUTATIVE (AFU_ORTHOLOGUE AFUA_1G05850)-RELATED"/>
    <property type="match status" value="1"/>
</dbReference>
<dbReference type="CDD" id="cd14728">
    <property type="entry name" value="Ere-like"/>
    <property type="match status" value="1"/>
</dbReference>
<dbReference type="PANTHER" id="PTHR31299:SF0">
    <property type="entry name" value="ESTERASE, PUTATIVE (AFU_ORTHOLOGUE AFUA_1G05850)-RELATED"/>
    <property type="match status" value="1"/>
</dbReference>
<protein>
    <submittedName>
        <fullName evidence="2">Erythromycin esterase family protein</fullName>
    </submittedName>
</protein>
<gene>
    <name evidence="2" type="ORF">HGB38_20860</name>
</gene>
<dbReference type="EMBL" id="JAAXOS010000010">
    <property type="protein sequence ID" value="NKY28647.1"/>
    <property type="molecule type" value="Genomic_DNA"/>
</dbReference>
<evidence type="ECO:0000313" key="2">
    <source>
        <dbReference type="EMBL" id="NKY28647.1"/>
    </source>
</evidence>
<dbReference type="SUPFAM" id="SSF159501">
    <property type="entry name" value="EreA/ChaN-like"/>
    <property type="match status" value="1"/>
</dbReference>
<dbReference type="RefSeq" id="WP_062969313.1">
    <property type="nucleotide sequence ID" value="NZ_JAAXOS010000010.1"/>
</dbReference>
<dbReference type="Proteomes" id="UP000540698">
    <property type="component" value="Unassembled WGS sequence"/>
</dbReference>
<name>A0A7X6L6I7_9NOCA</name>
<dbReference type="InterPro" id="IPR052036">
    <property type="entry name" value="Hydrolase/PRTase-associated"/>
</dbReference>
<dbReference type="InterPro" id="IPR007815">
    <property type="entry name" value="Emycin_Estase"/>
</dbReference>
<evidence type="ECO:0000313" key="3">
    <source>
        <dbReference type="Proteomes" id="UP000540698"/>
    </source>
</evidence>
<reference evidence="2 3" key="1">
    <citation type="submission" date="2020-04" db="EMBL/GenBank/DDBJ databases">
        <title>MicrobeNet Type strains.</title>
        <authorList>
            <person name="Nicholson A.C."/>
        </authorList>
    </citation>
    <scope>NUCLEOTIDE SEQUENCE [LARGE SCALE GENOMIC DNA]</scope>
    <source>
        <strain evidence="2 3">DSM 44956</strain>
    </source>
</reference>